<keyword evidence="2" id="KW-1185">Reference proteome</keyword>
<dbReference type="InterPro" id="IPR036280">
    <property type="entry name" value="Multihaem_cyt_sf"/>
</dbReference>
<gene>
    <name evidence="1" type="ORF">SK854_26480</name>
</gene>
<reference evidence="1 2" key="2">
    <citation type="submission" date="2023-11" db="EMBL/GenBank/DDBJ databases">
        <authorList>
            <person name="Lara A.C."/>
            <person name="Chronakova A."/>
        </authorList>
    </citation>
    <scope>NUCLEOTIDE SEQUENCE [LARGE SCALE GENOMIC DNA]</scope>
    <source>
        <strain evidence="1 2">BCCO 10_0061</strain>
    </source>
</reference>
<organism evidence="1 2">
    <name type="scientific">Lentzea sokolovensis</name>
    <dbReference type="NCBI Taxonomy" id="3095429"/>
    <lineage>
        <taxon>Bacteria</taxon>
        <taxon>Bacillati</taxon>
        <taxon>Actinomycetota</taxon>
        <taxon>Actinomycetes</taxon>
        <taxon>Pseudonocardiales</taxon>
        <taxon>Pseudonocardiaceae</taxon>
        <taxon>Lentzea</taxon>
    </lineage>
</organism>
<evidence type="ECO:0008006" key="3">
    <source>
        <dbReference type="Google" id="ProtNLM"/>
    </source>
</evidence>
<reference evidence="1 2" key="1">
    <citation type="submission" date="2023-11" db="EMBL/GenBank/DDBJ databases">
        <title>Lentzea sokolovensis, sp. nov., Lentzea kristufkii, sp. nov., and Lentzea miocenensis, sp. nov., rare actinobacteria from Sokolov Coal Basin, Miocene lacustrine sediment, Czech Republic.</title>
        <authorList>
            <person name="Lara A."/>
            <person name="Kotroba L."/>
            <person name="Nouioui I."/>
            <person name="Neumann-Schaal M."/>
            <person name="Mast Y."/>
            <person name="Chronakova A."/>
        </authorList>
    </citation>
    <scope>NUCLEOTIDE SEQUENCE [LARGE SCALE GENOMIC DNA]</scope>
    <source>
        <strain evidence="1 2">BCCO 10_0061</strain>
    </source>
</reference>
<dbReference type="Proteomes" id="UP001285352">
    <property type="component" value="Unassembled WGS sequence"/>
</dbReference>
<comment type="caution">
    <text evidence="1">The sequence shown here is derived from an EMBL/GenBank/DDBJ whole genome shotgun (WGS) entry which is preliminary data.</text>
</comment>
<proteinExistence type="predicted"/>
<name>A0ABU4V390_9PSEU</name>
<accession>A0ABU4V390</accession>
<dbReference type="SUPFAM" id="SSF48695">
    <property type="entry name" value="Multiheme cytochromes"/>
    <property type="match status" value="1"/>
</dbReference>
<dbReference type="RefSeq" id="WP_319977794.1">
    <property type="nucleotide sequence ID" value="NZ_JAXAVU010000010.1"/>
</dbReference>
<evidence type="ECO:0000313" key="2">
    <source>
        <dbReference type="Proteomes" id="UP001285352"/>
    </source>
</evidence>
<evidence type="ECO:0000313" key="1">
    <source>
        <dbReference type="EMBL" id="MDX8145684.1"/>
    </source>
</evidence>
<dbReference type="EMBL" id="JAXAVU010000010">
    <property type="protein sequence ID" value="MDX8145684.1"/>
    <property type="molecule type" value="Genomic_DNA"/>
</dbReference>
<protein>
    <recommendedName>
        <fullName evidence="3">Ribosomal protein L7/L12 C-terminal domain-containing protein</fullName>
    </recommendedName>
</protein>
<sequence>MTDAAITFLDTLPEARYAEAWAYVLHRMSDVAMYKLQTADPDGDRLLAAEAVAVLAARIGVDLRCTHCHQPPASNRDDYPFGALCDACSAQHTSWNCPECGDFQAGSRTRAGESCTWCHAEREWAKWPGSARTEIIRLLEAKKTILAIKRVREVAGCGLKEAVELVHLPLHRVVR</sequence>